<accession>A0AAD9UVI2</accession>
<evidence type="ECO:0000313" key="2">
    <source>
        <dbReference type="Proteomes" id="UP001249851"/>
    </source>
</evidence>
<reference evidence="1" key="2">
    <citation type="journal article" date="2023" name="Science">
        <title>Genomic signatures of disease resistance in endangered staghorn corals.</title>
        <authorList>
            <person name="Vollmer S.V."/>
            <person name="Selwyn J.D."/>
            <person name="Despard B.A."/>
            <person name="Roesel C.L."/>
        </authorList>
    </citation>
    <scope>NUCLEOTIDE SEQUENCE</scope>
    <source>
        <strain evidence="1">K2</strain>
    </source>
</reference>
<proteinExistence type="predicted"/>
<dbReference type="EMBL" id="JARQWQ010000096">
    <property type="protein sequence ID" value="KAK2551536.1"/>
    <property type="molecule type" value="Genomic_DNA"/>
</dbReference>
<evidence type="ECO:0000313" key="1">
    <source>
        <dbReference type="EMBL" id="KAK2551536.1"/>
    </source>
</evidence>
<dbReference type="AlphaFoldDB" id="A0AAD9UVI2"/>
<dbReference type="Proteomes" id="UP001249851">
    <property type="component" value="Unassembled WGS sequence"/>
</dbReference>
<keyword evidence="2" id="KW-1185">Reference proteome</keyword>
<sequence length="147" mass="17674">MEDAYLRNWKIILVGDVNVDYLDRKLEDQRVIIVWITHEHFITNISVPCIGLSDHLPVFLCLRLLKKHILKKQKRVKKKKQPAWIDENIVSAIKKRDRKLKIARKTNCPNDWSKYKRTKCYVTNLVRKSKRVYFQQSIDDNKEIQKE</sequence>
<comment type="caution">
    <text evidence="1">The sequence shown here is derived from an EMBL/GenBank/DDBJ whole genome shotgun (WGS) entry which is preliminary data.</text>
</comment>
<reference evidence="1" key="1">
    <citation type="journal article" date="2023" name="G3 (Bethesda)">
        <title>Whole genome assembly and annotation of the endangered Caribbean coral Acropora cervicornis.</title>
        <authorList>
            <person name="Selwyn J.D."/>
            <person name="Vollmer S.V."/>
        </authorList>
    </citation>
    <scope>NUCLEOTIDE SEQUENCE</scope>
    <source>
        <strain evidence="1">K2</strain>
    </source>
</reference>
<gene>
    <name evidence="1" type="ORF">P5673_027504</name>
</gene>
<name>A0AAD9UVI2_ACRCE</name>
<organism evidence="1 2">
    <name type="scientific">Acropora cervicornis</name>
    <name type="common">Staghorn coral</name>
    <dbReference type="NCBI Taxonomy" id="6130"/>
    <lineage>
        <taxon>Eukaryota</taxon>
        <taxon>Metazoa</taxon>
        <taxon>Cnidaria</taxon>
        <taxon>Anthozoa</taxon>
        <taxon>Hexacorallia</taxon>
        <taxon>Scleractinia</taxon>
        <taxon>Astrocoeniina</taxon>
        <taxon>Acroporidae</taxon>
        <taxon>Acropora</taxon>
    </lineage>
</organism>
<protein>
    <recommendedName>
        <fullName evidence="3">Endonuclease/exonuclease/phosphatase domain-containing protein</fullName>
    </recommendedName>
</protein>
<evidence type="ECO:0008006" key="3">
    <source>
        <dbReference type="Google" id="ProtNLM"/>
    </source>
</evidence>